<accession>A0ABP1PQY9</accession>
<feature type="domain" description="BTB" evidence="1">
    <location>
        <begin position="214"/>
        <end position="283"/>
    </location>
</feature>
<reference evidence="2 3" key="1">
    <citation type="submission" date="2024-08" db="EMBL/GenBank/DDBJ databases">
        <authorList>
            <person name="Cucini C."/>
            <person name="Frati F."/>
        </authorList>
    </citation>
    <scope>NUCLEOTIDE SEQUENCE [LARGE SCALE GENOMIC DNA]</scope>
</reference>
<dbReference type="EMBL" id="CAXLJM020000005">
    <property type="protein sequence ID" value="CAL8071338.1"/>
    <property type="molecule type" value="Genomic_DNA"/>
</dbReference>
<dbReference type="Gene3D" id="3.30.710.10">
    <property type="entry name" value="Potassium Channel Kv1.1, Chain A"/>
    <property type="match status" value="1"/>
</dbReference>
<dbReference type="InterPro" id="IPR000210">
    <property type="entry name" value="BTB/POZ_dom"/>
</dbReference>
<gene>
    <name evidence="2" type="ORF">ODALV1_LOCUS1678</name>
</gene>
<evidence type="ECO:0000259" key="1">
    <source>
        <dbReference type="PROSITE" id="PS50097"/>
    </source>
</evidence>
<dbReference type="Proteomes" id="UP001642540">
    <property type="component" value="Unassembled WGS sequence"/>
</dbReference>
<sequence length="344" mass="38481">MATTASDFSTCDLKTDEVNRGEQVKAAWCLKNISNQVNLEALISDSSCIVKLGNGKSTVRLSFYFQSEDVFYSTSYLYKTLSLYCAVLSGGEGQELKFIVKLDELQVNLQLNTTVMTEKMTIIKPQEDRQKIVVGKRILTYLNARISDDGRISKEAYVYEGKNELCFGITVTSVKSTGQGTPDRGGELAVISFPEVILAQDLKDMFHHSHEIFSDLKLETKDGVETSTHMFIVAARSPVLKEIIEKESAKESFNGTIKILDFNAKPIIAILHWMYSGRLSDQAGNVIEEVVVAAKKYQLTALMKQLDKEMITICNTGNMFQLFETARKNHLPIALLQISAFIKE</sequence>
<dbReference type="InterPro" id="IPR011333">
    <property type="entry name" value="SKP1/BTB/POZ_sf"/>
</dbReference>
<name>A0ABP1PQY9_9HEXA</name>
<organism evidence="2 3">
    <name type="scientific">Orchesella dallaii</name>
    <dbReference type="NCBI Taxonomy" id="48710"/>
    <lineage>
        <taxon>Eukaryota</taxon>
        <taxon>Metazoa</taxon>
        <taxon>Ecdysozoa</taxon>
        <taxon>Arthropoda</taxon>
        <taxon>Hexapoda</taxon>
        <taxon>Collembola</taxon>
        <taxon>Entomobryomorpha</taxon>
        <taxon>Entomobryoidea</taxon>
        <taxon>Orchesellidae</taxon>
        <taxon>Orchesellinae</taxon>
        <taxon>Orchesella</taxon>
    </lineage>
</organism>
<dbReference type="Pfam" id="PF00651">
    <property type="entry name" value="BTB"/>
    <property type="match status" value="1"/>
</dbReference>
<dbReference type="CDD" id="cd18186">
    <property type="entry name" value="BTB_POZ_ZBTB_KLHL-like"/>
    <property type="match status" value="1"/>
</dbReference>
<keyword evidence="3" id="KW-1185">Reference proteome</keyword>
<dbReference type="SMART" id="SM00225">
    <property type="entry name" value="BTB"/>
    <property type="match status" value="1"/>
</dbReference>
<evidence type="ECO:0000313" key="3">
    <source>
        <dbReference type="Proteomes" id="UP001642540"/>
    </source>
</evidence>
<dbReference type="PROSITE" id="PS50097">
    <property type="entry name" value="BTB"/>
    <property type="match status" value="1"/>
</dbReference>
<proteinExistence type="predicted"/>
<comment type="caution">
    <text evidence="2">The sequence shown here is derived from an EMBL/GenBank/DDBJ whole genome shotgun (WGS) entry which is preliminary data.</text>
</comment>
<dbReference type="PANTHER" id="PTHR24413">
    <property type="entry name" value="SPECKLE-TYPE POZ PROTEIN"/>
    <property type="match status" value="1"/>
</dbReference>
<evidence type="ECO:0000313" key="2">
    <source>
        <dbReference type="EMBL" id="CAL8071338.1"/>
    </source>
</evidence>
<dbReference type="SUPFAM" id="SSF54695">
    <property type="entry name" value="POZ domain"/>
    <property type="match status" value="1"/>
</dbReference>
<protein>
    <recommendedName>
        <fullName evidence="1">BTB domain-containing protein</fullName>
    </recommendedName>
</protein>